<keyword evidence="2" id="KW-1185">Reference proteome</keyword>
<reference evidence="1 2" key="1">
    <citation type="journal article" date="2019" name="bioRxiv">
        <title>Genomics, evolutionary history and diagnostics of the Alternaria alternata species group including apple and Asian pear pathotypes.</title>
        <authorList>
            <person name="Armitage A.D."/>
            <person name="Cockerton H.M."/>
            <person name="Sreenivasaprasad S."/>
            <person name="Woodhall J.W."/>
            <person name="Lane C.R."/>
            <person name="Harrison R.J."/>
            <person name="Clarkson J.P."/>
        </authorList>
    </citation>
    <scope>NUCLEOTIDE SEQUENCE [LARGE SCALE GENOMIC DNA]</scope>
    <source>
        <strain evidence="1 2">FERA 650</strain>
    </source>
</reference>
<comment type="caution">
    <text evidence="1">The sequence shown here is derived from an EMBL/GenBank/DDBJ whole genome shotgun (WGS) entry which is preliminary data.</text>
</comment>
<evidence type="ECO:0000313" key="1">
    <source>
        <dbReference type="EMBL" id="KAB2103055.1"/>
    </source>
</evidence>
<evidence type="ECO:0000313" key="2">
    <source>
        <dbReference type="Proteomes" id="UP000293547"/>
    </source>
</evidence>
<dbReference type="EMBL" id="PDWZ02000009">
    <property type="protein sequence ID" value="KAB2103055.1"/>
    <property type="molecule type" value="Genomic_DNA"/>
</dbReference>
<organism evidence="1 2">
    <name type="scientific">Alternaria gaisen</name>
    <dbReference type="NCBI Taxonomy" id="167740"/>
    <lineage>
        <taxon>Eukaryota</taxon>
        <taxon>Fungi</taxon>
        <taxon>Dikarya</taxon>
        <taxon>Ascomycota</taxon>
        <taxon>Pezizomycotina</taxon>
        <taxon>Dothideomycetes</taxon>
        <taxon>Pleosporomycetidae</taxon>
        <taxon>Pleosporales</taxon>
        <taxon>Pleosporineae</taxon>
        <taxon>Pleosporaceae</taxon>
        <taxon>Alternaria</taxon>
        <taxon>Alternaria sect. Alternaria</taxon>
    </lineage>
</organism>
<protein>
    <submittedName>
        <fullName evidence="1">Uncharacterized protein</fullName>
    </submittedName>
</protein>
<proteinExistence type="predicted"/>
<accession>A0ACB6FF78</accession>
<name>A0ACB6FF78_9PLEO</name>
<gene>
    <name evidence="1" type="ORF">AG0111_0g9390</name>
</gene>
<dbReference type="Proteomes" id="UP000293547">
    <property type="component" value="Unassembled WGS sequence"/>
</dbReference>
<sequence>MEFQRGERVNLNFDTGAVEKLDQEEQHELRMPSFPTLRGRHSRARFITS</sequence>